<comment type="caution">
    <text evidence="2">The sequence shown here is derived from an EMBL/GenBank/DDBJ whole genome shotgun (WGS) entry which is preliminary data.</text>
</comment>
<protein>
    <submittedName>
        <fullName evidence="2">Uncharacterized protein</fullName>
    </submittedName>
</protein>
<evidence type="ECO:0000313" key="2">
    <source>
        <dbReference type="EMBL" id="RHK09605.1"/>
    </source>
</evidence>
<organism evidence="2 4">
    <name type="scientific">Segatella copri</name>
    <dbReference type="NCBI Taxonomy" id="165179"/>
    <lineage>
        <taxon>Bacteria</taxon>
        <taxon>Pseudomonadati</taxon>
        <taxon>Bacteroidota</taxon>
        <taxon>Bacteroidia</taxon>
        <taxon>Bacteroidales</taxon>
        <taxon>Prevotellaceae</taxon>
        <taxon>Segatella</taxon>
    </lineage>
</organism>
<dbReference type="EMBL" id="QSAV01000038">
    <property type="protein sequence ID" value="RGW77207.1"/>
    <property type="molecule type" value="Genomic_DNA"/>
</dbReference>
<dbReference type="EMBL" id="QRNB01000050">
    <property type="protein sequence ID" value="RHK09605.1"/>
    <property type="molecule type" value="Genomic_DNA"/>
</dbReference>
<reference evidence="3 4" key="1">
    <citation type="submission" date="2018-08" db="EMBL/GenBank/DDBJ databases">
        <title>A genome reference for cultivated species of the human gut microbiota.</title>
        <authorList>
            <person name="Zou Y."/>
            <person name="Xue W."/>
            <person name="Luo G."/>
        </authorList>
    </citation>
    <scope>NUCLEOTIDE SEQUENCE [LARGE SCALE GENOMIC DNA]</scope>
    <source>
        <strain evidence="1 3">AF10-17</strain>
        <strain evidence="2 4">AF46-2NS</strain>
    </source>
</reference>
<evidence type="ECO:0000313" key="3">
    <source>
        <dbReference type="Proteomes" id="UP000285776"/>
    </source>
</evidence>
<dbReference type="RefSeq" id="WP_118153925.1">
    <property type="nucleotide sequence ID" value="NZ_QSAV01000038.1"/>
</dbReference>
<proteinExistence type="predicted"/>
<dbReference type="AlphaFoldDB" id="A0A3R5YFM9"/>
<dbReference type="Proteomes" id="UP000285776">
    <property type="component" value="Unassembled WGS sequence"/>
</dbReference>
<sequence length="173" mass="20143">MVAFDYLKEQLTEFVKTFKNVKVNYEYDQLANLHTIEVLPQVVFDSDEFAIWECDFFERAYGAIPYEDISFISEDAYVGIEHIDWSIQGSEYAQGDLMLDEHITINESSEDLDTYKDNSVDFNTMSPEFYDTYTAVEIESLDLDYTSNEYKDKIVLNNKEIVMSFDDSLLQAA</sequence>
<accession>A0A3R5YFM9</accession>
<gene>
    <name evidence="2" type="ORF">DW079_10000</name>
    <name evidence="1" type="ORF">DWV53_11280</name>
</gene>
<name>A0A3R5YFM9_9BACT</name>
<dbReference type="Proteomes" id="UP000286211">
    <property type="component" value="Unassembled WGS sequence"/>
</dbReference>
<evidence type="ECO:0000313" key="1">
    <source>
        <dbReference type="EMBL" id="RGW77207.1"/>
    </source>
</evidence>
<evidence type="ECO:0000313" key="4">
    <source>
        <dbReference type="Proteomes" id="UP000286211"/>
    </source>
</evidence>